<name>A0A9R1CTK1_9EURY</name>
<evidence type="ECO:0000313" key="2">
    <source>
        <dbReference type="Proteomes" id="UP001139494"/>
    </source>
</evidence>
<protein>
    <submittedName>
        <fullName evidence="1">Uncharacterized protein</fullName>
    </submittedName>
</protein>
<sequence length="74" mass="8608">MTVDTPLTCYICGETDDWTTVDLIGCFEDRQVAGERFEEKHGKEPDSYLFVCPECKEENPHHAENCYEKYGRVE</sequence>
<dbReference type="RefSeq" id="WP_256029454.1">
    <property type="nucleotide sequence ID" value="NZ_JAHLKM010000008.1"/>
</dbReference>
<dbReference type="AlphaFoldDB" id="A0A9R1CTK1"/>
<proteinExistence type="predicted"/>
<evidence type="ECO:0000313" key="1">
    <source>
        <dbReference type="EMBL" id="MCQ4333429.1"/>
    </source>
</evidence>
<reference evidence="1" key="1">
    <citation type="journal article" date="2023" name="Front. Microbiol.">
        <title>Genomic-based phylogenetic and metabolic analyses of the genus Natronomonas, and description of Natronomonas aquatica sp. nov.</title>
        <authorList>
            <person name="Garcia-Roldan A."/>
            <person name="Duran-Viseras A."/>
            <person name="de la Haba R.R."/>
            <person name="Corral P."/>
            <person name="Sanchez-Porro C."/>
            <person name="Ventosa A."/>
        </authorList>
    </citation>
    <scope>NUCLEOTIDE SEQUENCE</scope>
    <source>
        <strain evidence="1">F2-12</strain>
    </source>
</reference>
<comment type="caution">
    <text evidence="1">The sequence shown here is derived from an EMBL/GenBank/DDBJ whole genome shotgun (WGS) entry which is preliminary data.</text>
</comment>
<gene>
    <name evidence="1" type="ORF">KM295_08040</name>
</gene>
<accession>A0A9R1CTK1</accession>
<dbReference type="EMBL" id="JAHLKM010000008">
    <property type="protein sequence ID" value="MCQ4333429.1"/>
    <property type="molecule type" value="Genomic_DNA"/>
</dbReference>
<organism evidence="1 2">
    <name type="scientific">Natronomonas aquatica</name>
    <dbReference type="NCBI Taxonomy" id="2841590"/>
    <lineage>
        <taxon>Archaea</taxon>
        <taxon>Methanobacteriati</taxon>
        <taxon>Methanobacteriota</taxon>
        <taxon>Stenosarchaea group</taxon>
        <taxon>Halobacteria</taxon>
        <taxon>Halobacteriales</taxon>
        <taxon>Natronomonadaceae</taxon>
        <taxon>Natronomonas</taxon>
    </lineage>
</organism>
<keyword evidence="2" id="KW-1185">Reference proteome</keyword>
<dbReference type="Proteomes" id="UP001139494">
    <property type="component" value="Unassembled WGS sequence"/>
</dbReference>